<keyword evidence="2" id="KW-1185">Reference proteome</keyword>
<protein>
    <submittedName>
        <fullName evidence="1">Uncharacterized protein</fullName>
    </submittedName>
</protein>
<reference evidence="1" key="1">
    <citation type="submission" date="2022-07" db="EMBL/GenBank/DDBJ databases">
        <title>Genome Sequence of Phlebia brevispora.</title>
        <authorList>
            <person name="Buettner E."/>
        </authorList>
    </citation>
    <scope>NUCLEOTIDE SEQUENCE</scope>
    <source>
        <strain evidence="1">MPL23</strain>
    </source>
</reference>
<proteinExistence type="predicted"/>
<evidence type="ECO:0000313" key="2">
    <source>
        <dbReference type="Proteomes" id="UP001148662"/>
    </source>
</evidence>
<accession>A0ACC1T1I6</accession>
<name>A0ACC1T1I6_9APHY</name>
<dbReference type="EMBL" id="JANHOG010000890">
    <property type="protein sequence ID" value="KAJ3550664.1"/>
    <property type="molecule type" value="Genomic_DNA"/>
</dbReference>
<organism evidence="1 2">
    <name type="scientific">Phlebia brevispora</name>
    <dbReference type="NCBI Taxonomy" id="194682"/>
    <lineage>
        <taxon>Eukaryota</taxon>
        <taxon>Fungi</taxon>
        <taxon>Dikarya</taxon>
        <taxon>Basidiomycota</taxon>
        <taxon>Agaricomycotina</taxon>
        <taxon>Agaricomycetes</taxon>
        <taxon>Polyporales</taxon>
        <taxon>Meruliaceae</taxon>
        <taxon>Phlebia</taxon>
    </lineage>
</organism>
<sequence>MEAPPLVVFAMSSPFVQAVGTCLFAAVLYLLFAVRRSALSRTSLPLPPGPDDAWYSPGERAPIKLAELADIYGPVVCFRRGKQILCVINRVQAANEILQKHGAETVDRPRFIAAGEIMAGGMRTLLVGAGDRIRKLRRALLSQMQPSVAAQYQPIQMKNAKTYILDVLTDPDSHVAHARRYAASLVMSMTYGKTEPTYFTDPEVQEMALHGTRFGKVVRIGAHVVDNYPILRYVPFVTATLRKWHREELQLFNSLVDGVRNKMENHTAQPCFVTYLLERQQEFGLTDNELGYLAGSMFGAGSDTSASAISFVAMAAAMFPEEADKVREQLDAVVGRDRLPTFEDMKLLPRVTAFFWETYRWRPVSWGGFAHRAMKDILWNGYVIPKGTAIIGNHWGIRQDPDAYPEPLKFKHERWLNENGNLRDDMSYCNFGFGRRVCVGQHVANNSLYINTALLLWAFNITENPKAPIDTMNFTDTANVRPLPFKAIFEPRMDNLQDIIEAHLG</sequence>
<dbReference type="Proteomes" id="UP001148662">
    <property type="component" value="Unassembled WGS sequence"/>
</dbReference>
<comment type="caution">
    <text evidence="1">The sequence shown here is derived from an EMBL/GenBank/DDBJ whole genome shotgun (WGS) entry which is preliminary data.</text>
</comment>
<evidence type="ECO:0000313" key="1">
    <source>
        <dbReference type="EMBL" id="KAJ3550664.1"/>
    </source>
</evidence>
<gene>
    <name evidence="1" type="ORF">NM688_g5022</name>
</gene>